<dbReference type="InterPro" id="IPR048279">
    <property type="entry name" value="MdtK-like"/>
</dbReference>
<dbReference type="GO" id="GO:0042910">
    <property type="term" value="F:xenobiotic transmembrane transporter activity"/>
    <property type="evidence" value="ECO:0007669"/>
    <property type="project" value="InterPro"/>
</dbReference>
<evidence type="ECO:0000256" key="2">
    <source>
        <dbReference type="ARBA" id="ARBA00008417"/>
    </source>
</evidence>
<feature type="transmembrane region" description="Helical" evidence="10">
    <location>
        <begin position="15"/>
        <end position="33"/>
    </location>
</feature>
<keyword evidence="8 10" id="KW-0472">Membrane</keyword>
<dbReference type="InterPro" id="IPR051327">
    <property type="entry name" value="MATE_MepA_subfamily"/>
</dbReference>
<evidence type="ECO:0000256" key="7">
    <source>
        <dbReference type="ARBA" id="ARBA00022989"/>
    </source>
</evidence>
<dbReference type="EMBL" id="DXCH01000224">
    <property type="protein sequence ID" value="HIZ07895.1"/>
    <property type="molecule type" value="Genomic_DNA"/>
</dbReference>
<feature type="transmembrane region" description="Helical" evidence="10">
    <location>
        <begin position="40"/>
        <end position="59"/>
    </location>
</feature>
<evidence type="ECO:0000256" key="8">
    <source>
        <dbReference type="ARBA" id="ARBA00023136"/>
    </source>
</evidence>
<evidence type="ECO:0000256" key="6">
    <source>
        <dbReference type="ARBA" id="ARBA00022692"/>
    </source>
</evidence>
<keyword evidence="5" id="KW-1003">Cell membrane</keyword>
<feature type="transmembrane region" description="Helical" evidence="10">
    <location>
        <begin position="360"/>
        <end position="378"/>
    </location>
</feature>
<proteinExistence type="inferred from homology"/>
<name>A0A9D2D3L2_9FIRM</name>
<sequence length="455" mass="49327">MEENNRLGVTPLPKLMLQMAVPAVVAQIINVLYNIVDRIYIGHIQGVGSAALTGVGVTFPIITMITAFSNIVGSGGAPLSAIWMGKGDKEYAGKIMGTGVAMLLFFAACLMAVFYIFKVPFLYLFGASDATIGYGNSYLSIYLGGTVFVLLALGLNPYIIAQGKPKAAMGSVLLGAALNIALDPLFIFVFGWGVAGAAIATVISQFFSALWVILFLTGKKADLALKWSDIRMDFRIIRRIAALGVAPFVMMFTDSLMSIILNRGLQIYGGDLYVGSLTIMQSVMQLYTVPLNGFTQGIQPIISFNYGRGDFDRVKRTYRAMIGLSFCLMFGVALAAVLFPEPLAKVFTTDQELIRLVGKVMPVFMFGMLFFGLQNGIQPTFVGLGQAKLSLTIAILRKIVLLIPLALILPLHFGVMGVYYAEPISDILSVTVAVILFLTNIRKILSRESLGKIRQ</sequence>
<evidence type="ECO:0000256" key="10">
    <source>
        <dbReference type="SAM" id="Phobius"/>
    </source>
</evidence>
<feature type="transmembrane region" description="Helical" evidence="10">
    <location>
        <begin position="137"/>
        <end position="160"/>
    </location>
</feature>
<keyword evidence="9" id="KW-0046">Antibiotic resistance</keyword>
<dbReference type="GO" id="GO:0005886">
    <property type="term" value="C:plasma membrane"/>
    <property type="evidence" value="ECO:0007669"/>
    <property type="project" value="UniProtKB-SubCell"/>
</dbReference>
<comment type="similarity">
    <text evidence="2">Belongs to the multi antimicrobial extrusion (MATE) (TC 2.A.66.1) family. MepA subfamily.</text>
</comment>
<dbReference type="NCBIfam" id="TIGR00797">
    <property type="entry name" value="matE"/>
    <property type="match status" value="1"/>
</dbReference>
<feature type="transmembrane region" description="Helical" evidence="10">
    <location>
        <begin position="318"/>
        <end position="340"/>
    </location>
</feature>
<feature type="transmembrane region" description="Helical" evidence="10">
    <location>
        <begin position="198"/>
        <end position="218"/>
    </location>
</feature>
<keyword evidence="6 10" id="KW-0812">Transmembrane</keyword>
<reference evidence="11" key="1">
    <citation type="journal article" date="2021" name="PeerJ">
        <title>Extensive microbial diversity within the chicken gut microbiome revealed by metagenomics and culture.</title>
        <authorList>
            <person name="Gilroy R."/>
            <person name="Ravi A."/>
            <person name="Getino M."/>
            <person name="Pursley I."/>
            <person name="Horton D.L."/>
            <person name="Alikhan N.F."/>
            <person name="Baker D."/>
            <person name="Gharbi K."/>
            <person name="Hall N."/>
            <person name="Watson M."/>
            <person name="Adriaenssens E.M."/>
            <person name="Foster-Nyarko E."/>
            <person name="Jarju S."/>
            <person name="Secka A."/>
            <person name="Antonio M."/>
            <person name="Oren A."/>
            <person name="Chaudhuri R.R."/>
            <person name="La Ragione R."/>
            <person name="Hildebrand F."/>
            <person name="Pallen M.J."/>
        </authorList>
    </citation>
    <scope>NUCLEOTIDE SEQUENCE</scope>
    <source>
        <strain evidence="11">CHK192-9172</strain>
    </source>
</reference>
<dbReference type="PIRSF" id="PIRSF006603">
    <property type="entry name" value="DinF"/>
    <property type="match status" value="1"/>
</dbReference>
<feature type="transmembrane region" description="Helical" evidence="10">
    <location>
        <begin position="399"/>
        <end position="421"/>
    </location>
</feature>
<gene>
    <name evidence="11" type="ORF">IAA08_08175</name>
</gene>
<keyword evidence="7 10" id="KW-1133">Transmembrane helix</keyword>
<dbReference type="Proteomes" id="UP000824024">
    <property type="component" value="Unassembled WGS sequence"/>
</dbReference>
<accession>A0A9D2D3L2</accession>
<feature type="transmembrane region" description="Helical" evidence="10">
    <location>
        <begin position="239"/>
        <end position="260"/>
    </location>
</feature>
<dbReference type="GO" id="GO:0015297">
    <property type="term" value="F:antiporter activity"/>
    <property type="evidence" value="ECO:0007669"/>
    <property type="project" value="InterPro"/>
</dbReference>
<evidence type="ECO:0000256" key="1">
    <source>
        <dbReference type="ARBA" id="ARBA00004651"/>
    </source>
</evidence>
<dbReference type="AlphaFoldDB" id="A0A9D2D3L2"/>
<organism evidence="11 12">
    <name type="scientific">Candidatus Eubacterium avistercoris</name>
    <dbReference type="NCBI Taxonomy" id="2838567"/>
    <lineage>
        <taxon>Bacteria</taxon>
        <taxon>Bacillati</taxon>
        <taxon>Bacillota</taxon>
        <taxon>Clostridia</taxon>
        <taxon>Eubacteriales</taxon>
        <taxon>Eubacteriaceae</taxon>
        <taxon>Eubacterium</taxon>
    </lineage>
</organism>
<dbReference type="InterPro" id="IPR045070">
    <property type="entry name" value="MATE_MepA-like"/>
</dbReference>
<dbReference type="PANTHER" id="PTHR43823:SF3">
    <property type="entry name" value="MULTIDRUG EXPORT PROTEIN MEPA"/>
    <property type="match status" value="1"/>
</dbReference>
<evidence type="ECO:0000256" key="4">
    <source>
        <dbReference type="ARBA" id="ARBA00022448"/>
    </source>
</evidence>
<evidence type="ECO:0000313" key="12">
    <source>
        <dbReference type="Proteomes" id="UP000824024"/>
    </source>
</evidence>
<dbReference type="Pfam" id="PF01554">
    <property type="entry name" value="MatE"/>
    <property type="match status" value="2"/>
</dbReference>
<feature type="transmembrane region" description="Helical" evidence="10">
    <location>
        <begin position="427"/>
        <end position="445"/>
    </location>
</feature>
<evidence type="ECO:0000256" key="3">
    <source>
        <dbReference type="ARBA" id="ARBA00022106"/>
    </source>
</evidence>
<dbReference type="GO" id="GO:0046677">
    <property type="term" value="P:response to antibiotic"/>
    <property type="evidence" value="ECO:0007669"/>
    <property type="project" value="UniProtKB-KW"/>
</dbReference>
<evidence type="ECO:0000313" key="11">
    <source>
        <dbReference type="EMBL" id="HIZ07895.1"/>
    </source>
</evidence>
<protein>
    <recommendedName>
        <fullName evidence="3">Multidrug export protein MepA</fullName>
    </recommendedName>
</protein>
<dbReference type="PANTHER" id="PTHR43823">
    <property type="entry name" value="SPORULATION PROTEIN YKVU"/>
    <property type="match status" value="1"/>
</dbReference>
<dbReference type="InterPro" id="IPR002528">
    <property type="entry name" value="MATE_fam"/>
</dbReference>
<evidence type="ECO:0000256" key="9">
    <source>
        <dbReference type="ARBA" id="ARBA00023251"/>
    </source>
</evidence>
<dbReference type="CDD" id="cd13143">
    <property type="entry name" value="MATE_MepA_like"/>
    <property type="match status" value="1"/>
</dbReference>
<evidence type="ECO:0000256" key="5">
    <source>
        <dbReference type="ARBA" id="ARBA00022475"/>
    </source>
</evidence>
<reference evidence="11" key="2">
    <citation type="submission" date="2021-04" db="EMBL/GenBank/DDBJ databases">
        <authorList>
            <person name="Gilroy R."/>
        </authorList>
    </citation>
    <scope>NUCLEOTIDE SEQUENCE</scope>
    <source>
        <strain evidence="11">CHK192-9172</strain>
    </source>
</reference>
<comment type="subcellular location">
    <subcellularLocation>
        <location evidence="1">Cell membrane</location>
        <topology evidence="1">Multi-pass membrane protein</topology>
    </subcellularLocation>
</comment>
<feature type="transmembrane region" description="Helical" evidence="10">
    <location>
        <begin position="95"/>
        <end position="117"/>
    </location>
</feature>
<keyword evidence="4" id="KW-0813">Transport</keyword>
<comment type="caution">
    <text evidence="11">The sequence shown here is derived from an EMBL/GenBank/DDBJ whole genome shotgun (WGS) entry which is preliminary data.</text>
</comment>